<protein>
    <recommendedName>
        <fullName evidence="2">Rab-GAP TBC domain-containing protein</fullName>
    </recommendedName>
</protein>
<dbReference type="AlphaFoldDB" id="A0A2V2UVE0"/>
<dbReference type="SUPFAM" id="SSF47923">
    <property type="entry name" value="Ypt/Rab-GAP domain of gyp1p"/>
    <property type="match status" value="2"/>
</dbReference>
<dbReference type="Gene3D" id="1.10.8.270">
    <property type="entry name" value="putative rabgap domain of human tbc1 domain family member 14 like domains"/>
    <property type="match status" value="1"/>
</dbReference>
<reference evidence="3 4" key="1">
    <citation type="journal article" date="2018" name="Microb. Genom.">
        <title>Expanding an expanded genome: long-read sequencing of Trypanosoma cruzi.</title>
        <authorList>
            <person name="Berna L."/>
            <person name="Rodriguez M."/>
            <person name="Chiribao M.L."/>
            <person name="Parodi-Talice A."/>
            <person name="Pita S."/>
            <person name="Rijo G."/>
            <person name="Alvarez-Valin F."/>
            <person name="Robello C."/>
        </authorList>
    </citation>
    <scope>NUCLEOTIDE SEQUENCE [LARGE SCALE GENOMIC DNA]</scope>
    <source>
        <strain evidence="3 4">Dm28c</strain>
    </source>
</reference>
<dbReference type="VEuPathDB" id="TriTrypDB:Tc_MARK_48"/>
<evidence type="ECO:0000313" key="4">
    <source>
        <dbReference type="Proteomes" id="UP000246121"/>
    </source>
</evidence>
<keyword evidence="1" id="KW-0343">GTPase activation</keyword>
<accession>A0A2V2UVE0</accession>
<dbReference type="PANTHER" id="PTHR22957:SF502">
    <property type="entry name" value="SMALL G PROTEIN SIGNALING MODULATOR 2-RELATED"/>
    <property type="match status" value="1"/>
</dbReference>
<evidence type="ECO:0000259" key="2">
    <source>
        <dbReference type="PROSITE" id="PS50086"/>
    </source>
</evidence>
<sequence>MGPIAKWLVIDLLEHSDPQHFLLVKDGVTVKGNRARNGVGHVGRIILIRKEQTECEVVEDEDDTKDSVPSLNLLFAEEMTGNEVPTPSKQQESGDCFLVWAPYSFFEFCTHNALRPRPDVSPGATASTVESLEWRYIMCVAVKNIAKIRRCSLPDGTRVIELFFLDGTTGHPLIFLNGGVTKFLDALRGIAPLRQSSVTADEFLLYANDDAELGANDSYRSVSRARSSGGGLNSEKRASFEGQERGGFYSVPAFLEGFTQPDDMEQMLYERRDLSRIPRLFATLATKIGEVRLRRSRHLIQNYGKSMSTYPVSSSPTHTEDSRTEEPFEFVEELIPVECQTPQIPEPRNRTMGPPLTAEMWNSCFIGEERRIDRNRYAKAMAIAHAGGIERDIRLQVWCFALHVYPDVLESTEAQRQSVRDVYKSMYERLKEQWKGIFPEQECHFSAFREMRTSIEKDVVRTDRSHEAYVDADGVKQRMLYNVLMTQGMLNFDLGYCQGMSDVLSPIAILAETEEEAFMCFSRFLSERCEGNFRKDVKVGMKQQLEMLQVLVRFFIPRLYNHLVRQCAEEMSFCFRWLLMFFKREFSIDDTMLLWDVILTCPYTPQFELFVTAALLKALSPQILEQHLTHDELLKFTNGIAGKLDVRHVILLAQDFYDGVAKCAMAMERKEAAVGNNHRPAISEIFSLLTLAELEDSHAVSRFGF</sequence>
<dbReference type="PROSITE" id="PS50086">
    <property type="entry name" value="TBC_RABGAP"/>
    <property type="match status" value="1"/>
</dbReference>
<dbReference type="VEuPathDB" id="TriTrypDB:TcG_05611"/>
<dbReference type="GO" id="GO:0005096">
    <property type="term" value="F:GTPase activator activity"/>
    <property type="evidence" value="ECO:0007669"/>
    <property type="project" value="UniProtKB-KW"/>
</dbReference>
<dbReference type="VEuPathDB" id="TriTrypDB:TCDM_02529"/>
<feature type="domain" description="Rab-GAP TBC" evidence="2">
    <location>
        <begin position="388"/>
        <end position="602"/>
    </location>
</feature>
<dbReference type="InterPro" id="IPR000195">
    <property type="entry name" value="Rab-GAP-TBC_dom"/>
</dbReference>
<dbReference type="InterPro" id="IPR035969">
    <property type="entry name" value="Rab-GAP_TBC_sf"/>
</dbReference>
<dbReference type="VEuPathDB" id="TriTrypDB:TcBrA4_0093410"/>
<evidence type="ECO:0000313" key="3">
    <source>
        <dbReference type="EMBL" id="PWU88317.1"/>
    </source>
</evidence>
<dbReference type="VEuPathDB" id="TriTrypDB:TcCL_NonESM00506"/>
<comment type="caution">
    <text evidence="3">The sequence shown here is derived from an EMBL/GenBank/DDBJ whole genome shotgun (WGS) entry which is preliminary data.</text>
</comment>
<dbReference type="PANTHER" id="PTHR22957">
    <property type="entry name" value="TBC1 DOMAIN FAMILY MEMBER GTPASE-ACTIVATING PROTEIN"/>
    <property type="match status" value="1"/>
</dbReference>
<dbReference type="VEuPathDB" id="TriTrypDB:BCY84_17432"/>
<dbReference type="Proteomes" id="UP000246121">
    <property type="component" value="Unassembled WGS sequence"/>
</dbReference>
<dbReference type="VEuPathDB" id="TriTrypDB:C4B63_76g49"/>
<dbReference type="VEuPathDB" id="TriTrypDB:TcCLB.509207.120"/>
<proteinExistence type="predicted"/>
<dbReference type="Pfam" id="PF00566">
    <property type="entry name" value="RabGAP-TBC"/>
    <property type="match status" value="1"/>
</dbReference>
<dbReference type="EMBL" id="PRFA01000076">
    <property type="protein sequence ID" value="PWU88317.1"/>
    <property type="molecule type" value="Genomic_DNA"/>
</dbReference>
<name>A0A2V2UVE0_TRYCR</name>
<evidence type="ECO:0000256" key="1">
    <source>
        <dbReference type="ARBA" id="ARBA00022468"/>
    </source>
</evidence>
<gene>
    <name evidence="3" type="ORF">C4B63_76g49</name>
</gene>
<dbReference type="Gene3D" id="1.10.472.80">
    <property type="entry name" value="Ypt/Rab-GAP domain of gyp1p, domain 3"/>
    <property type="match status" value="1"/>
</dbReference>
<dbReference type="VEuPathDB" id="TriTrypDB:TCSYLVIO_001250"/>
<dbReference type="SMART" id="SM00164">
    <property type="entry name" value="TBC"/>
    <property type="match status" value="1"/>
</dbReference>
<dbReference type="VEuPathDB" id="TriTrypDB:TcCLB.506857.50"/>
<organism evidence="3 4">
    <name type="scientific">Trypanosoma cruzi</name>
    <dbReference type="NCBI Taxonomy" id="5693"/>
    <lineage>
        <taxon>Eukaryota</taxon>
        <taxon>Discoba</taxon>
        <taxon>Euglenozoa</taxon>
        <taxon>Kinetoplastea</taxon>
        <taxon>Metakinetoplastina</taxon>
        <taxon>Trypanosomatida</taxon>
        <taxon>Trypanosomatidae</taxon>
        <taxon>Trypanosoma</taxon>
        <taxon>Schizotrypanum</taxon>
    </lineage>
</organism>
<dbReference type="VEuPathDB" id="TriTrypDB:ECC02_005764"/>
<dbReference type="VEuPathDB" id="TriTrypDB:C3747_22g334"/>